<evidence type="ECO:0000256" key="1">
    <source>
        <dbReference type="SAM" id="Coils"/>
    </source>
</evidence>
<organism evidence="2">
    <name type="scientific">Amphimedon queenslandica</name>
    <name type="common">Sponge</name>
    <dbReference type="NCBI Taxonomy" id="400682"/>
    <lineage>
        <taxon>Eukaryota</taxon>
        <taxon>Metazoa</taxon>
        <taxon>Porifera</taxon>
        <taxon>Demospongiae</taxon>
        <taxon>Heteroscleromorpha</taxon>
        <taxon>Haplosclerida</taxon>
        <taxon>Niphatidae</taxon>
        <taxon>Amphimedon</taxon>
    </lineage>
</organism>
<accession>A0A1X7SEM8</accession>
<reference evidence="2" key="1">
    <citation type="submission" date="2017-05" db="UniProtKB">
        <authorList>
            <consortium name="EnsemblMetazoa"/>
        </authorList>
    </citation>
    <scope>IDENTIFICATION</scope>
</reference>
<keyword evidence="1" id="KW-0175">Coiled coil</keyword>
<evidence type="ECO:0000313" key="2">
    <source>
        <dbReference type="EnsemblMetazoa" id="Aqu2.1.00530_001"/>
    </source>
</evidence>
<proteinExistence type="predicted"/>
<dbReference type="EnsemblMetazoa" id="Aqu2.1.00530_001">
    <property type="protein sequence ID" value="Aqu2.1.00530_001"/>
    <property type="gene ID" value="Aqu2.1.00530"/>
</dbReference>
<dbReference type="AlphaFoldDB" id="A0A1X7SEM8"/>
<name>A0A1X7SEM8_AMPQE</name>
<feature type="coiled-coil region" evidence="1">
    <location>
        <begin position="5"/>
        <end position="39"/>
    </location>
</feature>
<dbReference type="InParanoid" id="A0A1X7SEM8"/>
<sequence length="62" mass="7176">GGTSVHDLEKAKKKLEQELEEINLMMERTKGQLEVEQNTVLCLQLEIPQLKQRGNSLRKIMK</sequence>
<protein>
    <submittedName>
        <fullName evidence="2">Uncharacterized protein</fullName>
    </submittedName>
</protein>